<dbReference type="SUPFAM" id="SSF54593">
    <property type="entry name" value="Glyoxalase/Bleomycin resistance protein/Dihydroxybiphenyl dioxygenase"/>
    <property type="match status" value="1"/>
</dbReference>
<reference evidence="2 3" key="1">
    <citation type="submission" date="2016-01" db="EMBL/GenBank/DDBJ databases">
        <authorList>
            <person name="Oliw E.H."/>
        </authorList>
    </citation>
    <scope>NUCLEOTIDE SEQUENCE [LARGE SCALE GENOMIC DNA]</scope>
    <source>
        <strain evidence="2 3">DY10</strain>
    </source>
</reference>
<dbReference type="KEGG" id="smon:AWR27_14785"/>
<dbReference type="InterPro" id="IPR037523">
    <property type="entry name" value="VOC_core"/>
</dbReference>
<dbReference type="STRING" id="1178516.AWR27_14785"/>
<evidence type="ECO:0000313" key="3">
    <source>
        <dbReference type="Proteomes" id="UP000187941"/>
    </source>
</evidence>
<dbReference type="Pfam" id="PF00903">
    <property type="entry name" value="Glyoxalase"/>
    <property type="match status" value="1"/>
</dbReference>
<dbReference type="InterPro" id="IPR050383">
    <property type="entry name" value="GlyoxalaseI/FosfomycinResist"/>
</dbReference>
<proteinExistence type="predicted"/>
<keyword evidence="3" id="KW-1185">Reference proteome</keyword>
<dbReference type="EMBL" id="CP014263">
    <property type="protein sequence ID" value="AQG80476.1"/>
    <property type="molecule type" value="Genomic_DNA"/>
</dbReference>
<evidence type="ECO:0000313" key="2">
    <source>
        <dbReference type="EMBL" id="AQG80476.1"/>
    </source>
</evidence>
<dbReference type="InterPro" id="IPR029068">
    <property type="entry name" value="Glyas_Bleomycin-R_OHBP_Dase"/>
</dbReference>
<gene>
    <name evidence="2" type="ORF">AWR27_14785</name>
</gene>
<evidence type="ECO:0000259" key="1">
    <source>
        <dbReference type="PROSITE" id="PS51819"/>
    </source>
</evidence>
<dbReference type="PANTHER" id="PTHR21366">
    <property type="entry name" value="GLYOXALASE FAMILY PROTEIN"/>
    <property type="match status" value="1"/>
</dbReference>
<dbReference type="AlphaFoldDB" id="A0A1P9WYM0"/>
<dbReference type="OrthoDB" id="192739at2"/>
<dbReference type="Gene3D" id="3.10.180.10">
    <property type="entry name" value="2,3-Dihydroxybiphenyl 1,2-Dioxygenase, domain 1"/>
    <property type="match status" value="1"/>
</dbReference>
<dbReference type="Proteomes" id="UP000187941">
    <property type="component" value="Chromosome"/>
</dbReference>
<dbReference type="PANTHER" id="PTHR21366:SF31">
    <property type="entry name" value="METALLOTHIOL TRANSFERASE FOSB"/>
    <property type="match status" value="1"/>
</dbReference>
<protein>
    <submittedName>
        <fullName evidence="2">Glyoxalase</fullName>
    </submittedName>
</protein>
<feature type="domain" description="VOC" evidence="1">
    <location>
        <begin position="4"/>
        <end position="128"/>
    </location>
</feature>
<dbReference type="PROSITE" id="PS51819">
    <property type="entry name" value="VOC"/>
    <property type="match status" value="1"/>
</dbReference>
<dbReference type="InterPro" id="IPR004360">
    <property type="entry name" value="Glyas_Fos-R_dOase_dom"/>
</dbReference>
<dbReference type="CDD" id="cd06587">
    <property type="entry name" value="VOC"/>
    <property type="match status" value="1"/>
</dbReference>
<accession>A0A1P9WYM0</accession>
<organism evidence="2 3">
    <name type="scientific">Spirosoma montaniterrae</name>
    <dbReference type="NCBI Taxonomy" id="1178516"/>
    <lineage>
        <taxon>Bacteria</taxon>
        <taxon>Pseudomonadati</taxon>
        <taxon>Bacteroidota</taxon>
        <taxon>Cytophagia</taxon>
        <taxon>Cytophagales</taxon>
        <taxon>Cytophagaceae</taxon>
        <taxon>Spirosoma</taxon>
    </lineage>
</organism>
<sequence length="167" mass="19155">MITGLFETHILVSSLDTSMHFYGTVLGLELGRFETERRVAFYWLGERGKAMLGLWETPDAPIRPQHYAFESTIEAVTQQSVRYLQDRGLSPYNFLRQGRGEPMVFGWMPAVSIYFRDPDGHELEFIAMLPDPPQPELGVVSYAAWNQQRQQIHDLPIPNQPTTKNLS</sequence>
<dbReference type="RefSeq" id="WP_077131902.1">
    <property type="nucleotide sequence ID" value="NZ_CP014263.1"/>
</dbReference>
<name>A0A1P9WYM0_9BACT</name>